<dbReference type="EMBL" id="JAELUP010000117">
    <property type="protein sequence ID" value="MBJ6364069.1"/>
    <property type="molecule type" value="Genomic_DNA"/>
</dbReference>
<proteinExistence type="predicted"/>
<organism evidence="2 3">
    <name type="scientific">Paenibacillus roseus</name>
    <dbReference type="NCBI Taxonomy" id="2798579"/>
    <lineage>
        <taxon>Bacteria</taxon>
        <taxon>Bacillati</taxon>
        <taxon>Bacillota</taxon>
        <taxon>Bacilli</taxon>
        <taxon>Bacillales</taxon>
        <taxon>Paenibacillaceae</taxon>
        <taxon>Paenibacillus</taxon>
    </lineage>
</organism>
<accession>A0A934J927</accession>
<dbReference type="AlphaFoldDB" id="A0A934J927"/>
<dbReference type="InterPro" id="IPR001763">
    <property type="entry name" value="Rhodanese-like_dom"/>
</dbReference>
<dbReference type="SUPFAM" id="SSF52821">
    <property type="entry name" value="Rhodanese/Cell cycle control phosphatase"/>
    <property type="match status" value="1"/>
</dbReference>
<dbReference type="Pfam" id="PF00581">
    <property type="entry name" value="Rhodanese"/>
    <property type="match status" value="1"/>
</dbReference>
<name>A0A934J927_9BACL</name>
<dbReference type="Gene3D" id="3.40.250.10">
    <property type="entry name" value="Rhodanese-like domain"/>
    <property type="match status" value="1"/>
</dbReference>
<dbReference type="RefSeq" id="WP_199021675.1">
    <property type="nucleotide sequence ID" value="NZ_JAELUP010000117.1"/>
</dbReference>
<feature type="domain" description="Rhodanese" evidence="1">
    <location>
        <begin position="17"/>
        <end position="101"/>
    </location>
</feature>
<evidence type="ECO:0000313" key="3">
    <source>
        <dbReference type="Proteomes" id="UP000640274"/>
    </source>
</evidence>
<dbReference type="PANTHER" id="PTHR43031:SF17">
    <property type="entry name" value="SULFURTRANSFERASE YTWF-RELATED"/>
    <property type="match status" value="1"/>
</dbReference>
<evidence type="ECO:0000259" key="1">
    <source>
        <dbReference type="PROSITE" id="PS50206"/>
    </source>
</evidence>
<protein>
    <submittedName>
        <fullName evidence="2">Rhodanese-like domain-containing protein</fullName>
    </submittedName>
</protein>
<comment type="caution">
    <text evidence="2">The sequence shown here is derived from an EMBL/GenBank/DDBJ whole genome shotgun (WGS) entry which is preliminary data.</text>
</comment>
<gene>
    <name evidence="2" type="ORF">JFN88_22910</name>
</gene>
<keyword evidence="3" id="KW-1185">Reference proteome</keyword>
<dbReference type="CDD" id="cd00158">
    <property type="entry name" value="RHOD"/>
    <property type="match status" value="1"/>
</dbReference>
<evidence type="ECO:0000313" key="2">
    <source>
        <dbReference type="EMBL" id="MBJ6364069.1"/>
    </source>
</evidence>
<dbReference type="Proteomes" id="UP000640274">
    <property type="component" value="Unassembled WGS sequence"/>
</dbReference>
<reference evidence="2" key="1">
    <citation type="submission" date="2020-12" db="EMBL/GenBank/DDBJ databases">
        <authorList>
            <person name="Huq M.A."/>
        </authorList>
    </citation>
    <scope>NUCLEOTIDE SEQUENCE</scope>
    <source>
        <strain evidence="2">MAHUQ-46</strain>
    </source>
</reference>
<dbReference type="InterPro" id="IPR036873">
    <property type="entry name" value="Rhodanese-like_dom_sf"/>
</dbReference>
<dbReference type="SMART" id="SM00450">
    <property type="entry name" value="RHOD"/>
    <property type="match status" value="1"/>
</dbReference>
<dbReference type="PROSITE" id="PS50206">
    <property type="entry name" value="RHODANESE_3"/>
    <property type="match status" value="1"/>
</dbReference>
<sequence length="104" mass="11476">MSYPEWTTEELAAKLADGEKVNLVDVREVEEWEEGHIQEARLIPLSELTERLDELKQDEPPIVLICRSGNRSGKASAYLASQGYNVVNIAGGMLDWSGDVVTGS</sequence>
<dbReference type="PANTHER" id="PTHR43031">
    <property type="entry name" value="FAD-DEPENDENT OXIDOREDUCTASE"/>
    <property type="match status" value="1"/>
</dbReference>
<dbReference type="InterPro" id="IPR050229">
    <property type="entry name" value="GlpE_sulfurtransferase"/>
</dbReference>